<comment type="subcellular location">
    <subcellularLocation>
        <location evidence="10">Cell membrane</location>
        <topology evidence="10">Peripheral membrane protein</topology>
    </subcellularLocation>
    <subcellularLocation>
        <location evidence="2">Membrane</location>
        <topology evidence="2">Peripheral membrane protein</topology>
    </subcellularLocation>
</comment>
<dbReference type="PRINTS" id="PR00126">
    <property type="entry name" value="ATPASEGAMMA"/>
</dbReference>
<proteinExistence type="inferred from homology"/>
<keyword evidence="5 10" id="KW-0375">Hydrogen ion transport</keyword>
<dbReference type="FunFam" id="1.10.287.80:FF:000001">
    <property type="entry name" value="ATP synthase gamma chain"/>
    <property type="match status" value="1"/>
</dbReference>
<evidence type="ECO:0000256" key="6">
    <source>
        <dbReference type="ARBA" id="ARBA00023065"/>
    </source>
</evidence>
<keyword evidence="8 10" id="KW-0139">CF(1)</keyword>
<keyword evidence="4 10" id="KW-0813">Transport</keyword>
<dbReference type="Proteomes" id="UP000683246">
    <property type="component" value="Chromosome"/>
</dbReference>
<accession>A0A8J8MG29</accession>
<dbReference type="SUPFAM" id="SSF52943">
    <property type="entry name" value="ATP synthase (F1-ATPase), gamma subunit"/>
    <property type="match status" value="1"/>
</dbReference>
<dbReference type="GO" id="GO:0005886">
    <property type="term" value="C:plasma membrane"/>
    <property type="evidence" value="ECO:0007669"/>
    <property type="project" value="UniProtKB-SubCell"/>
</dbReference>
<dbReference type="PANTHER" id="PTHR11693:SF22">
    <property type="entry name" value="ATP SYNTHASE SUBUNIT GAMMA, MITOCHONDRIAL"/>
    <property type="match status" value="1"/>
</dbReference>
<keyword evidence="9 10" id="KW-0066">ATP synthesis</keyword>
<dbReference type="NCBIfam" id="TIGR01146">
    <property type="entry name" value="ATPsyn_F1gamma"/>
    <property type="match status" value="1"/>
</dbReference>
<dbReference type="GO" id="GO:0046933">
    <property type="term" value="F:proton-transporting ATP synthase activity, rotational mechanism"/>
    <property type="evidence" value="ECO:0007669"/>
    <property type="project" value="UniProtKB-UniRule"/>
</dbReference>
<organism evidence="11 12">
    <name type="scientific">Vallitalea pronyensis</name>
    <dbReference type="NCBI Taxonomy" id="1348613"/>
    <lineage>
        <taxon>Bacteria</taxon>
        <taxon>Bacillati</taxon>
        <taxon>Bacillota</taxon>
        <taxon>Clostridia</taxon>
        <taxon>Lachnospirales</taxon>
        <taxon>Vallitaleaceae</taxon>
        <taxon>Vallitalea</taxon>
    </lineage>
</organism>
<evidence type="ECO:0000256" key="10">
    <source>
        <dbReference type="HAMAP-Rule" id="MF_00815"/>
    </source>
</evidence>
<evidence type="ECO:0000256" key="4">
    <source>
        <dbReference type="ARBA" id="ARBA00022448"/>
    </source>
</evidence>
<dbReference type="Gene3D" id="1.10.287.80">
    <property type="entry name" value="ATP synthase, gamma subunit, helix hairpin domain"/>
    <property type="match status" value="1"/>
</dbReference>
<dbReference type="InterPro" id="IPR023632">
    <property type="entry name" value="ATP_synth_F1_gsu_CS"/>
</dbReference>
<dbReference type="KEGG" id="vpy:HZI73_00620"/>
<name>A0A8J8MG29_9FIRM</name>
<dbReference type="EMBL" id="CP058649">
    <property type="protein sequence ID" value="QUI20901.1"/>
    <property type="molecule type" value="Genomic_DNA"/>
</dbReference>
<evidence type="ECO:0000256" key="2">
    <source>
        <dbReference type="ARBA" id="ARBA00004170"/>
    </source>
</evidence>
<comment type="function">
    <text evidence="1 10">Produces ATP from ADP in the presence of a proton gradient across the membrane. The gamma chain is believed to be important in regulating ATPase activity and the flow of protons through the CF(0) complex.</text>
</comment>
<evidence type="ECO:0000256" key="9">
    <source>
        <dbReference type="ARBA" id="ARBA00023310"/>
    </source>
</evidence>
<evidence type="ECO:0000256" key="5">
    <source>
        <dbReference type="ARBA" id="ARBA00022781"/>
    </source>
</evidence>
<reference evidence="11" key="1">
    <citation type="submission" date="2020-07" db="EMBL/GenBank/DDBJ databases">
        <title>Vallitalea pronyensis genome.</title>
        <authorList>
            <person name="Postec A."/>
        </authorList>
    </citation>
    <scope>NUCLEOTIDE SEQUENCE</scope>
    <source>
        <strain evidence="11">FatNI3</strain>
    </source>
</reference>
<dbReference type="InterPro" id="IPR000131">
    <property type="entry name" value="ATP_synth_F1_gsu"/>
</dbReference>
<evidence type="ECO:0000313" key="11">
    <source>
        <dbReference type="EMBL" id="QUI20901.1"/>
    </source>
</evidence>
<dbReference type="GO" id="GO:0042777">
    <property type="term" value="P:proton motive force-driven plasma membrane ATP synthesis"/>
    <property type="evidence" value="ECO:0007669"/>
    <property type="project" value="UniProtKB-UniRule"/>
</dbReference>
<evidence type="ECO:0000313" key="12">
    <source>
        <dbReference type="Proteomes" id="UP000683246"/>
    </source>
</evidence>
<dbReference type="AlphaFoldDB" id="A0A8J8MG29"/>
<protein>
    <recommendedName>
        <fullName evidence="10">ATP synthase gamma chain</fullName>
    </recommendedName>
    <alternativeName>
        <fullName evidence="10">ATP synthase F1 sector gamma subunit</fullName>
    </alternativeName>
    <alternativeName>
        <fullName evidence="10">F-ATPase gamma subunit</fullName>
    </alternativeName>
</protein>
<dbReference type="GO" id="GO:0045259">
    <property type="term" value="C:proton-transporting ATP synthase complex"/>
    <property type="evidence" value="ECO:0007669"/>
    <property type="project" value="UniProtKB-KW"/>
</dbReference>
<keyword evidence="10" id="KW-1003">Cell membrane</keyword>
<dbReference type="Gene3D" id="3.40.1380.10">
    <property type="match status" value="1"/>
</dbReference>
<comment type="subunit">
    <text evidence="10">F-type ATPases have 2 components, CF(1) - the catalytic core - and CF(0) - the membrane proton channel. CF(1) has five subunits: alpha(3), beta(3), gamma(1), delta(1), epsilon(1). CF(0) has three main subunits: a, b and c.</text>
</comment>
<keyword evidence="12" id="KW-1185">Reference proteome</keyword>
<dbReference type="HAMAP" id="MF_00815">
    <property type="entry name" value="ATP_synth_gamma_bact"/>
    <property type="match status" value="1"/>
</dbReference>
<evidence type="ECO:0000256" key="3">
    <source>
        <dbReference type="ARBA" id="ARBA00007681"/>
    </source>
</evidence>
<dbReference type="PROSITE" id="PS00153">
    <property type="entry name" value="ATPASE_GAMMA"/>
    <property type="match status" value="1"/>
</dbReference>
<keyword evidence="7 10" id="KW-0472">Membrane</keyword>
<dbReference type="CDD" id="cd12151">
    <property type="entry name" value="F1-ATPase_gamma"/>
    <property type="match status" value="1"/>
</dbReference>
<dbReference type="GO" id="GO:0005524">
    <property type="term" value="F:ATP binding"/>
    <property type="evidence" value="ECO:0007669"/>
    <property type="project" value="UniProtKB-UniRule"/>
</dbReference>
<evidence type="ECO:0000256" key="1">
    <source>
        <dbReference type="ARBA" id="ARBA00003456"/>
    </source>
</evidence>
<keyword evidence="6 10" id="KW-0406">Ion transport</keyword>
<evidence type="ECO:0000256" key="7">
    <source>
        <dbReference type="ARBA" id="ARBA00023136"/>
    </source>
</evidence>
<dbReference type="InterPro" id="IPR035968">
    <property type="entry name" value="ATP_synth_F1_ATPase_gsu"/>
</dbReference>
<comment type="similarity">
    <text evidence="3 10">Belongs to the ATPase gamma chain family.</text>
</comment>
<dbReference type="Pfam" id="PF00231">
    <property type="entry name" value="ATP-synt"/>
    <property type="match status" value="1"/>
</dbReference>
<evidence type="ECO:0000256" key="8">
    <source>
        <dbReference type="ARBA" id="ARBA00023196"/>
    </source>
</evidence>
<dbReference type="PANTHER" id="PTHR11693">
    <property type="entry name" value="ATP SYNTHASE GAMMA CHAIN"/>
    <property type="match status" value="1"/>
</dbReference>
<gene>
    <name evidence="10 11" type="primary">atpG</name>
    <name evidence="11" type="ORF">HZI73_00620</name>
</gene>
<sequence>MASMRDIKIRRNSIQSTQKITKAMKLVATAKLQKAKEKAAETRPFFHKMHETIGSILAQSQNISHPFLTERDVKNRGYIVITSNRGFAGGLNSNLVKLVSREADPQHAKVVAIGKRGVDQLRRNGFEVIKDYNEVIQQPMYRDAVNIGERLLDMYREGLIDEVYVAYTAFKSALTQEAMLLKVLPVDISTFEANEVVTSDIMTYEPSAEEVLEQVIPKYINSMIFGALRESVASEHGARMTAMDSATENASEMIDKLSLEYNRARQASITQELSEIVGGAEALK</sequence>